<keyword evidence="2" id="KW-1185">Reference proteome</keyword>
<protein>
    <submittedName>
        <fullName evidence="1">Uncharacterized protein</fullName>
    </submittedName>
</protein>
<name>A0A2I1ILF0_9ACTO</name>
<sequence>MGQDGMSSGTNDYDYRSYRGEAYYELHRAGVKENKREHSAIDVGVGLILVLATLVRWASSC</sequence>
<accession>A0A2I1ILF0</accession>
<organism evidence="1 2">
    <name type="scientific">Winkia neuii</name>
    <dbReference type="NCBI Taxonomy" id="33007"/>
    <lineage>
        <taxon>Bacteria</taxon>
        <taxon>Bacillati</taxon>
        <taxon>Actinomycetota</taxon>
        <taxon>Actinomycetes</taxon>
        <taxon>Actinomycetales</taxon>
        <taxon>Actinomycetaceae</taxon>
        <taxon>Winkia</taxon>
    </lineage>
</organism>
<evidence type="ECO:0000313" key="2">
    <source>
        <dbReference type="Proteomes" id="UP000235122"/>
    </source>
</evidence>
<gene>
    <name evidence="1" type="ORF">CYJ19_09565</name>
</gene>
<dbReference type="AlphaFoldDB" id="A0A2I1ILF0"/>
<comment type="caution">
    <text evidence="1">The sequence shown here is derived from an EMBL/GenBank/DDBJ whole genome shotgun (WGS) entry which is preliminary data.</text>
</comment>
<reference evidence="1 2" key="1">
    <citation type="submission" date="2017-12" db="EMBL/GenBank/DDBJ databases">
        <title>Phylogenetic diversity of female urinary microbiome.</title>
        <authorList>
            <person name="Thomas-White K."/>
            <person name="Wolfe A.J."/>
        </authorList>
    </citation>
    <scope>NUCLEOTIDE SEQUENCE [LARGE SCALE GENOMIC DNA]</scope>
    <source>
        <strain evidence="1 2">UMB0402</strain>
    </source>
</reference>
<proteinExistence type="predicted"/>
<dbReference type="EMBL" id="PKKO01000005">
    <property type="protein sequence ID" value="PKY71946.1"/>
    <property type="molecule type" value="Genomic_DNA"/>
</dbReference>
<dbReference type="Proteomes" id="UP000235122">
    <property type="component" value="Unassembled WGS sequence"/>
</dbReference>
<dbReference type="RefSeq" id="WP_101590555.1">
    <property type="nucleotide sequence ID" value="NZ_JASOXK010000020.1"/>
</dbReference>
<evidence type="ECO:0000313" key="1">
    <source>
        <dbReference type="EMBL" id="PKY71946.1"/>
    </source>
</evidence>